<dbReference type="InterPro" id="IPR013783">
    <property type="entry name" value="Ig-like_fold"/>
</dbReference>
<feature type="domain" description="FecR protein" evidence="1">
    <location>
        <begin position="140"/>
        <end position="241"/>
    </location>
</feature>
<proteinExistence type="predicted"/>
<dbReference type="PANTHER" id="PTHR38731:SF3">
    <property type="entry name" value="BLL6125 PROTEIN"/>
    <property type="match status" value="1"/>
</dbReference>
<dbReference type="KEGG" id="deo:CAY53_05075"/>
<dbReference type="SUPFAM" id="SSF49265">
    <property type="entry name" value="Fibronectin type III"/>
    <property type="match status" value="1"/>
</dbReference>
<dbReference type="Proteomes" id="UP000239867">
    <property type="component" value="Chromosome"/>
</dbReference>
<evidence type="ECO:0000313" key="2">
    <source>
        <dbReference type="EMBL" id="AVD70930.1"/>
    </source>
</evidence>
<dbReference type="Gene3D" id="2.60.40.10">
    <property type="entry name" value="Immunoglobulins"/>
    <property type="match status" value="2"/>
</dbReference>
<protein>
    <recommendedName>
        <fullName evidence="1">FecR protein domain-containing protein</fullName>
    </recommendedName>
</protein>
<gene>
    <name evidence="2" type="ORF">CAY53_05075</name>
</gene>
<evidence type="ECO:0000259" key="1">
    <source>
        <dbReference type="Pfam" id="PF04773"/>
    </source>
</evidence>
<dbReference type="PANTHER" id="PTHR38731">
    <property type="entry name" value="LIPL45-RELATED LIPOPROTEIN-RELATED"/>
    <property type="match status" value="1"/>
</dbReference>
<dbReference type="InterPro" id="IPR006860">
    <property type="entry name" value="FecR"/>
</dbReference>
<accession>A0A2L1GMK8</accession>
<reference evidence="2" key="2">
    <citation type="journal article" date="2018" name="MBio">
        <title>Insights into the evolution of host association through the isolation and characterization of a novel human periodontal pathobiont, Desulfobulbus oralis.</title>
        <authorList>
            <person name="Cross K.L."/>
            <person name="Chirania P."/>
            <person name="Xiong W."/>
            <person name="Beall C.J."/>
            <person name="Elkins J.G."/>
            <person name="Giannone R.J."/>
            <person name="Griffen A.L."/>
            <person name="Guss A.M."/>
            <person name="Hettich R.L."/>
            <person name="Joshi S.S."/>
            <person name="Mokrzan E.M."/>
            <person name="Martin R.K."/>
            <person name="Zhulin I.B."/>
            <person name="Leys E.J."/>
            <person name="Podar M."/>
        </authorList>
    </citation>
    <scope>NUCLEOTIDE SEQUENCE [LARGE SCALE GENOMIC DNA]</scope>
    <source>
        <strain evidence="2">ORNL</strain>
    </source>
</reference>
<name>A0A2L1GMK8_9BACT</name>
<reference evidence="2" key="1">
    <citation type="submission" date="2017-05" db="EMBL/GenBank/DDBJ databases">
        <authorList>
            <person name="Song R."/>
            <person name="Chenine A.L."/>
            <person name="Ruprecht R.M."/>
        </authorList>
    </citation>
    <scope>NUCLEOTIDE SEQUENCE</scope>
    <source>
        <strain evidence="2">ORNL</strain>
    </source>
</reference>
<sequence length="567" mass="61979">MPTGRTTMTLQRSPYRRPLWGMLLLGFFFVLGFGLQPGMAAAEAGSVAVPLQVAAGTNLIHLAQEYCKHPEDWRHIARINRLSPPYIIYADSEIDVPMELLQLEHLSLQVVTVSGRATVQKTDGTHAVLQQGASVAPGETVVTGRESFVQLLFPNGVYTRVEPDSTLSVSYLFSLEDGKIKAEALLTRGEVIHSTLGKKLRFNDSMRTCTPVVITGIRGTEYRLKAEGGGATRVETLQGAVTVRSGSRVLRLRADEGIRARQGGRLDAPQALPPPPVAAVASLYRTLPVKIQLPKRADVKTAHVRLSTDAEGQNTVYEHIAAAGAPLLVQNVPDGRYFAFFSVTDGRGFESREWAAQAMTVRTTPPAPMVSVPRNGSVQWGRTATLTWLESEQAVGYRVQVARDAAFRDMVDEKVQSASTYVSPDLAPGLYHGRVLAEAKDGFQSDYSPVVSWEQKEAPVMEGMESSTEAPPVLQWSAMGPGWLYELQAAKDRDFRKMLVAAKALGEPAYTFPDRLDPGRYYIRMRAIDSQGQATPWTPSQTLTVKNPPRTLEGCLIGALVLVVILL</sequence>
<dbReference type="InterPro" id="IPR036116">
    <property type="entry name" value="FN3_sf"/>
</dbReference>
<keyword evidence="3" id="KW-1185">Reference proteome</keyword>
<dbReference type="AlphaFoldDB" id="A0A2L1GMK8"/>
<dbReference type="Gene3D" id="2.60.120.1440">
    <property type="match status" value="1"/>
</dbReference>
<dbReference type="EMBL" id="CP021255">
    <property type="protein sequence ID" value="AVD70930.1"/>
    <property type="molecule type" value="Genomic_DNA"/>
</dbReference>
<evidence type="ECO:0000313" key="3">
    <source>
        <dbReference type="Proteomes" id="UP000239867"/>
    </source>
</evidence>
<dbReference type="OrthoDB" id="5429829at2"/>
<organism evidence="2 3">
    <name type="scientific">Desulfobulbus oralis</name>
    <dbReference type="NCBI Taxonomy" id="1986146"/>
    <lineage>
        <taxon>Bacteria</taxon>
        <taxon>Pseudomonadati</taxon>
        <taxon>Thermodesulfobacteriota</taxon>
        <taxon>Desulfobulbia</taxon>
        <taxon>Desulfobulbales</taxon>
        <taxon>Desulfobulbaceae</taxon>
        <taxon>Desulfobulbus</taxon>
    </lineage>
</organism>
<dbReference type="Pfam" id="PF04773">
    <property type="entry name" value="FecR"/>
    <property type="match status" value="1"/>
</dbReference>